<dbReference type="RefSeq" id="WP_133291234.1">
    <property type="nucleotide sequence ID" value="NZ_SMSJ01000048.1"/>
</dbReference>
<dbReference type="OrthoDB" id="5490598at2"/>
<evidence type="ECO:0000313" key="4">
    <source>
        <dbReference type="Proteomes" id="UP000295096"/>
    </source>
</evidence>
<proteinExistence type="predicted"/>
<dbReference type="AlphaFoldDB" id="A0A4R5QAB4"/>
<keyword evidence="1" id="KW-0328">Glycosyltransferase</keyword>
<sequence length="342" mass="35748">MRIVLATEGPRLGAGALADRPLGGVETAFALLAAAFARRGHDVELRAGTAPAETRDGLRWAPLARGGGQGGAPADLAIANRLPRLFRALPRGRRVLWLHNPGNYLRKPRHLLPLLAAWPRIVTLGPAHSASLPAWLPLRPAEIPLALAPPFDAPAAPRAPPPPVAIFASNPLRGLDWLLELWARRIRPALPLAELHLYAGAATYGGDARLAARAAPVLARAAGMAGQGVRVFDPLPRPVLAARLSEARLMLYRGDPGETFCLALAEAQASGLPAVVTPLGAVAERVADGVTGVVARSDAAAAEAAIRLLSDDAAWAAMHRAALARGPGPSWDDVAARFEALA</sequence>
<evidence type="ECO:0000256" key="2">
    <source>
        <dbReference type="ARBA" id="ARBA00022679"/>
    </source>
</evidence>
<name>A0A4R5QAB4_9PROT</name>
<keyword evidence="2 3" id="KW-0808">Transferase</keyword>
<keyword evidence="4" id="KW-1185">Reference proteome</keyword>
<gene>
    <name evidence="3" type="ORF">E2C06_24605</name>
</gene>
<organism evidence="3 4">
    <name type="scientific">Dankookia rubra</name>
    <dbReference type="NCBI Taxonomy" id="1442381"/>
    <lineage>
        <taxon>Bacteria</taxon>
        <taxon>Pseudomonadati</taxon>
        <taxon>Pseudomonadota</taxon>
        <taxon>Alphaproteobacteria</taxon>
        <taxon>Acetobacterales</taxon>
        <taxon>Roseomonadaceae</taxon>
        <taxon>Dankookia</taxon>
    </lineage>
</organism>
<protein>
    <submittedName>
        <fullName evidence="3">Glycosyltransferase family 1 protein</fullName>
    </submittedName>
</protein>
<dbReference type="SUPFAM" id="SSF53756">
    <property type="entry name" value="UDP-Glycosyltransferase/glycogen phosphorylase"/>
    <property type="match status" value="1"/>
</dbReference>
<comment type="caution">
    <text evidence="3">The sequence shown here is derived from an EMBL/GenBank/DDBJ whole genome shotgun (WGS) entry which is preliminary data.</text>
</comment>
<accession>A0A4R5QAB4</accession>
<evidence type="ECO:0000256" key="1">
    <source>
        <dbReference type="ARBA" id="ARBA00022676"/>
    </source>
</evidence>
<dbReference type="PANTHER" id="PTHR12526:SF510">
    <property type="entry name" value="D-INOSITOL 3-PHOSPHATE GLYCOSYLTRANSFERASE"/>
    <property type="match status" value="1"/>
</dbReference>
<dbReference type="GO" id="GO:0016757">
    <property type="term" value="F:glycosyltransferase activity"/>
    <property type="evidence" value="ECO:0007669"/>
    <property type="project" value="UniProtKB-KW"/>
</dbReference>
<dbReference type="Pfam" id="PF13692">
    <property type="entry name" value="Glyco_trans_1_4"/>
    <property type="match status" value="1"/>
</dbReference>
<evidence type="ECO:0000313" key="3">
    <source>
        <dbReference type="EMBL" id="TDH59980.1"/>
    </source>
</evidence>
<dbReference type="Proteomes" id="UP000295096">
    <property type="component" value="Unassembled WGS sequence"/>
</dbReference>
<dbReference type="Gene3D" id="3.40.50.2000">
    <property type="entry name" value="Glycogen Phosphorylase B"/>
    <property type="match status" value="1"/>
</dbReference>
<reference evidence="3 4" key="1">
    <citation type="journal article" date="2016" name="J. Microbiol.">
        <title>Dankookia rubra gen. nov., sp. nov., an alphaproteobacterium isolated from sediment of a shallow stream.</title>
        <authorList>
            <person name="Kim W.H."/>
            <person name="Kim D.H."/>
            <person name="Kang K."/>
            <person name="Ahn T.Y."/>
        </authorList>
    </citation>
    <scope>NUCLEOTIDE SEQUENCE [LARGE SCALE GENOMIC DNA]</scope>
    <source>
        <strain evidence="3 4">JCM30602</strain>
    </source>
</reference>
<dbReference type="EMBL" id="SMSJ01000048">
    <property type="protein sequence ID" value="TDH59980.1"/>
    <property type="molecule type" value="Genomic_DNA"/>
</dbReference>
<dbReference type="PANTHER" id="PTHR12526">
    <property type="entry name" value="GLYCOSYLTRANSFERASE"/>
    <property type="match status" value="1"/>
</dbReference>